<proteinExistence type="inferred from homology"/>
<protein>
    <recommendedName>
        <fullName evidence="2">LOB domain-containing protein</fullName>
    </recommendedName>
</protein>
<dbReference type="GO" id="GO:0005634">
    <property type="term" value="C:nucleus"/>
    <property type="evidence" value="ECO:0007669"/>
    <property type="project" value="TreeGrafter"/>
</dbReference>
<comment type="similarity">
    <text evidence="1">Belongs to the LOB domain-containing protein family.</text>
</comment>
<dbReference type="EMBL" id="CAMAPE010000075">
    <property type="protein sequence ID" value="CAH9118071.1"/>
    <property type="molecule type" value="Genomic_DNA"/>
</dbReference>
<accession>A0A9P0ZZF1</accession>
<dbReference type="Proteomes" id="UP001152484">
    <property type="component" value="Unassembled WGS sequence"/>
</dbReference>
<comment type="caution">
    <text evidence="3">The sequence shown here is derived from an EMBL/GenBank/DDBJ whole genome shotgun (WGS) entry which is preliminary data.</text>
</comment>
<evidence type="ECO:0000259" key="2">
    <source>
        <dbReference type="PROSITE" id="PS50891"/>
    </source>
</evidence>
<evidence type="ECO:0000256" key="1">
    <source>
        <dbReference type="ARBA" id="ARBA00005474"/>
    </source>
</evidence>
<sequence>MSCGGGSGGGGPCGACKYLRRKCVSGCVFAPYFESDQLGTAHFAAVHKVFGASNASKMLMAIPDNRRLEAVVTLCYEALARVRDPVYGCVAHIFTLQHQVVNLQAELAYVQARLSALRHQQRRLPERSCEMSLGAAGKGLKLDPAASLEVVVPHNSAAAAAGGDVSLPCIALDHTPIAISSDTAAATTRSVGGGGGGHSHNEQQQLQVTSDLHMLAWEFVSKHLPAAGSMTWHTITRSGAQLAEVKRLERGIKEQSLHNGRDVTRVPFELMHH</sequence>
<dbReference type="GO" id="GO:0009755">
    <property type="term" value="P:hormone-mediated signaling pathway"/>
    <property type="evidence" value="ECO:0007669"/>
    <property type="project" value="TreeGrafter"/>
</dbReference>
<dbReference type="PROSITE" id="PS50891">
    <property type="entry name" value="LOB"/>
    <property type="match status" value="1"/>
</dbReference>
<dbReference type="OrthoDB" id="1903788at2759"/>
<reference evidence="3" key="1">
    <citation type="submission" date="2022-07" db="EMBL/GenBank/DDBJ databases">
        <authorList>
            <person name="Macas J."/>
            <person name="Novak P."/>
            <person name="Neumann P."/>
        </authorList>
    </citation>
    <scope>NUCLEOTIDE SEQUENCE</scope>
</reference>
<keyword evidence="4" id="KW-1185">Reference proteome</keyword>
<name>A0A9P0ZZF1_CUSEU</name>
<gene>
    <name evidence="3" type="ORF">CEURO_LOCUS21788</name>
</gene>
<evidence type="ECO:0000313" key="3">
    <source>
        <dbReference type="EMBL" id="CAH9118071.1"/>
    </source>
</evidence>
<feature type="domain" description="LOB" evidence="2">
    <location>
        <begin position="11"/>
        <end position="114"/>
    </location>
</feature>
<evidence type="ECO:0000313" key="4">
    <source>
        <dbReference type="Proteomes" id="UP001152484"/>
    </source>
</evidence>
<dbReference type="PANTHER" id="PTHR31529:SF28">
    <property type="entry name" value="LOB DOMAIN-CONTAINING PROTEIN 19"/>
    <property type="match status" value="1"/>
</dbReference>
<dbReference type="Pfam" id="PF03195">
    <property type="entry name" value="LOB"/>
    <property type="match status" value="1"/>
</dbReference>
<dbReference type="AlphaFoldDB" id="A0A9P0ZZF1"/>
<organism evidence="3 4">
    <name type="scientific">Cuscuta europaea</name>
    <name type="common">European dodder</name>
    <dbReference type="NCBI Taxonomy" id="41803"/>
    <lineage>
        <taxon>Eukaryota</taxon>
        <taxon>Viridiplantae</taxon>
        <taxon>Streptophyta</taxon>
        <taxon>Embryophyta</taxon>
        <taxon>Tracheophyta</taxon>
        <taxon>Spermatophyta</taxon>
        <taxon>Magnoliopsida</taxon>
        <taxon>eudicotyledons</taxon>
        <taxon>Gunneridae</taxon>
        <taxon>Pentapetalae</taxon>
        <taxon>asterids</taxon>
        <taxon>lamiids</taxon>
        <taxon>Solanales</taxon>
        <taxon>Convolvulaceae</taxon>
        <taxon>Cuscuteae</taxon>
        <taxon>Cuscuta</taxon>
        <taxon>Cuscuta subgen. Cuscuta</taxon>
    </lineage>
</organism>
<dbReference type="GO" id="GO:0045893">
    <property type="term" value="P:positive regulation of DNA-templated transcription"/>
    <property type="evidence" value="ECO:0007669"/>
    <property type="project" value="TreeGrafter"/>
</dbReference>
<dbReference type="InterPro" id="IPR004883">
    <property type="entry name" value="LOB"/>
</dbReference>
<dbReference type="PANTHER" id="PTHR31529">
    <property type="entry name" value="LOB DOMAIN CONTAINING PROTEIN"/>
    <property type="match status" value="1"/>
</dbReference>